<evidence type="ECO:0000313" key="1">
    <source>
        <dbReference type="EMBL" id="RGR68240.1"/>
    </source>
</evidence>
<sequence>MFIQPTLFFSMKSENLSIGQNKAAIQKPKEIKKRTSEDVLLSELILSLGGDLLLFEWVGEKQ</sequence>
<proteinExistence type="predicted"/>
<name>A0A412FJD3_9FIRM</name>
<protein>
    <submittedName>
        <fullName evidence="1">Uncharacterized protein</fullName>
    </submittedName>
</protein>
<dbReference type="AlphaFoldDB" id="A0A412FJD3"/>
<comment type="caution">
    <text evidence="1">The sequence shown here is derived from an EMBL/GenBank/DDBJ whole genome shotgun (WGS) entry which is preliminary data.</text>
</comment>
<dbReference type="Proteomes" id="UP000284178">
    <property type="component" value="Unassembled WGS sequence"/>
</dbReference>
<dbReference type="EMBL" id="QRUP01000028">
    <property type="protein sequence ID" value="RGR68240.1"/>
    <property type="molecule type" value="Genomic_DNA"/>
</dbReference>
<reference evidence="1 2" key="1">
    <citation type="submission" date="2018-08" db="EMBL/GenBank/DDBJ databases">
        <title>A genome reference for cultivated species of the human gut microbiota.</title>
        <authorList>
            <person name="Zou Y."/>
            <person name="Xue W."/>
            <person name="Luo G."/>
        </authorList>
    </citation>
    <scope>NUCLEOTIDE SEQUENCE [LARGE SCALE GENOMIC DNA]</scope>
    <source>
        <strain evidence="1 2">AF24-29</strain>
    </source>
</reference>
<gene>
    <name evidence="1" type="ORF">DWY25_16160</name>
</gene>
<organism evidence="1 2">
    <name type="scientific">Holdemania filiformis</name>
    <dbReference type="NCBI Taxonomy" id="61171"/>
    <lineage>
        <taxon>Bacteria</taxon>
        <taxon>Bacillati</taxon>
        <taxon>Bacillota</taxon>
        <taxon>Erysipelotrichia</taxon>
        <taxon>Erysipelotrichales</taxon>
        <taxon>Erysipelotrichaceae</taxon>
        <taxon>Holdemania</taxon>
    </lineage>
</organism>
<evidence type="ECO:0000313" key="2">
    <source>
        <dbReference type="Proteomes" id="UP000284178"/>
    </source>
</evidence>
<keyword evidence="2" id="KW-1185">Reference proteome</keyword>
<accession>A0A412FJD3</accession>